<name>A0A835D4S7_TETSI</name>
<evidence type="ECO:0000313" key="4">
    <source>
        <dbReference type="Proteomes" id="UP000655225"/>
    </source>
</evidence>
<proteinExistence type="predicted"/>
<feature type="signal peptide" evidence="2">
    <location>
        <begin position="1"/>
        <end position="27"/>
    </location>
</feature>
<protein>
    <submittedName>
        <fullName evidence="3">Uncharacterized protein</fullName>
    </submittedName>
</protein>
<reference evidence="3 4" key="1">
    <citation type="submission" date="2020-04" db="EMBL/GenBank/DDBJ databases">
        <title>Plant Genome Project.</title>
        <authorList>
            <person name="Zhang R.-G."/>
        </authorList>
    </citation>
    <scope>NUCLEOTIDE SEQUENCE [LARGE SCALE GENOMIC DNA]</scope>
    <source>
        <strain evidence="3">YNK0</strain>
        <tissue evidence="3">Leaf</tissue>
    </source>
</reference>
<evidence type="ECO:0000313" key="3">
    <source>
        <dbReference type="EMBL" id="KAF8390478.1"/>
    </source>
</evidence>
<dbReference type="AlphaFoldDB" id="A0A835D4S7"/>
<accession>A0A835D4S7</accession>
<gene>
    <name evidence="3" type="ORF">HHK36_025004</name>
</gene>
<evidence type="ECO:0000256" key="2">
    <source>
        <dbReference type="SAM" id="SignalP"/>
    </source>
</evidence>
<sequence length="101" mass="10732">MGGFPAKMAAATLAVFLLLGGVPVISALLPSGNEKGLWWFSGCRGGWRKADPGNGGSFGCGSREKIVSFGRPRWSRLEPPPPPRKNQQTSSRDQAPPPESI</sequence>
<feature type="region of interest" description="Disordered" evidence="1">
    <location>
        <begin position="70"/>
        <end position="101"/>
    </location>
</feature>
<feature type="chain" id="PRO_5032979084" evidence="2">
    <location>
        <begin position="28"/>
        <end position="101"/>
    </location>
</feature>
<evidence type="ECO:0000256" key="1">
    <source>
        <dbReference type="SAM" id="MobiDB-lite"/>
    </source>
</evidence>
<keyword evidence="4" id="KW-1185">Reference proteome</keyword>
<keyword evidence="2" id="KW-0732">Signal</keyword>
<dbReference type="Proteomes" id="UP000655225">
    <property type="component" value="Unassembled WGS sequence"/>
</dbReference>
<organism evidence="3 4">
    <name type="scientific">Tetracentron sinense</name>
    <name type="common">Spur-leaf</name>
    <dbReference type="NCBI Taxonomy" id="13715"/>
    <lineage>
        <taxon>Eukaryota</taxon>
        <taxon>Viridiplantae</taxon>
        <taxon>Streptophyta</taxon>
        <taxon>Embryophyta</taxon>
        <taxon>Tracheophyta</taxon>
        <taxon>Spermatophyta</taxon>
        <taxon>Magnoliopsida</taxon>
        <taxon>Trochodendrales</taxon>
        <taxon>Trochodendraceae</taxon>
        <taxon>Tetracentron</taxon>
    </lineage>
</organism>
<dbReference type="EMBL" id="JABCRI010000018">
    <property type="protein sequence ID" value="KAF8390478.1"/>
    <property type="molecule type" value="Genomic_DNA"/>
</dbReference>
<comment type="caution">
    <text evidence="3">The sequence shown here is derived from an EMBL/GenBank/DDBJ whole genome shotgun (WGS) entry which is preliminary data.</text>
</comment>
<dbReference type="OMA" id="WRSSSYR"/>